<sequence length="357" mass="41140">MDNETVKGLISQAKKILKSSQWLTPINFSEEKEKFQKTNQTNPVFVYPDLPTVQLQKILGEINSVKLIDDQSLENQILKNTLKEYGLKIRLLLSRAKPEFSQISRRLYLCHFDENSLQQARVDAANKLKFESQESLTAQQTAEAIRSYLLKNYGVNDWQVVVSHLTDFYVRIRPREKTIFVSQSINWDFCDLDNTLAHEIDGHVLRAINALNQENPILRQSLPFYIKTEEGLACYLCDYFSTTGDLSRKHHALKYLAGSLALTHSFRDVFNFFMANGFTPSLAYQRTFRLKRGLEDTNQPGLFAKEAVYYEGMMEVKKYLEQGGDIKKLYAGKIGLEDIDQIPVPQPIILPQRLKKT</sequence>
<dbReference type="PANTHER" id="PTHR31817:SF0">
    <property type="entry name" value="CHROMOSOME UNDETERMINED SCAFFOLD_67, WHOLE GENOME SHOTGUN SEQUENCE"/>
    <property type="match status" value="1"/>
</dbReference>
<dbReference type="Proteomes" id="UP000177006">
    <property type="component" value="Unassembled WGS sequence"/>
</dbReference>
<dbReference type="GO" id="GO:0006508">
    <property type="term" value="P:proteolysis"/>
    <property type="evidence" value="ECO:0007669"/>
    <property type="project" value="UniProtKB-KW"/>
</dbReference>
<name>A0A1F5E3S0_9BACT</name>
<proteinExistence type="predicted"/>
<evidence type="ECO:0000313" key="5">
    <source>
        <dbReference type="EMBL" id="OGD62035.1"/>
    </source>
</evidence>
<protein>
    <recommendedName>
        <fullName evidence="7">DUF1704 domain-containing protein</fullName>
    </recommendedName>
</protein>
<dbReference type="AlphaFoldDB" id="A0A1F5E3S0"/>
<dbReference type="EMBL" id="MEZK01000027">
    <property type="protein sequence ID" value="OGD62035.1"/>
    <property type="molecule type" value="Genomic_DNA"/>
</dbReference>
<evidence type="ECO:0008006" key="7">
    <source>
        <dbReference type="Google" id="ProtNLM"/>
    </source>
</evidence>
<keyword evidence="3" id="KW-0378">Hydrolase</keyword>
<dbReference type="Pfam" id="PF08014">
    <property type="entry name" value="MATCAP"/>
    <property type="match status" value="1"/>
</dbReference>
<evidence type="ECO:0000256" key="1">
    <source>
        <dbReference type="ARBA" id="ARBA00001947"/>
    </source>
</evidence>
<keyword evidence="4" id="KW-0482">Metalloprotease</keyword>
<evidence type="ECO:0000256" key="4">
    <source>
        <dbReference type="ARBA" id="ARBA00023049"/>
    </source>
</evidence>
<gene>
    <name evidence="5" type="ORF">A2160_00535</name>
</gene>
<reference evidence="5 6" key="1">
    <citation type="journal article" date="2016" name="Nat. Commun.">
        <title>Thousands of microbial genomes shed light on interconnected biogeochemical processes in an aquifer system.</title>
        <authorList>
            <person name="Anantharaman K."/>
            <person name="Brown C.T."/>
            <person name="Hug L.A."/>
            <person name="Sharon I."/>
            <person name="Castelle C.J."/>
            <person name="Probst A.J."/>
            <person name="Thomas B.C."/>
            <person name="Singh A."/>
            <person name="Wilkins M.J."/>
            <person name="Karaoz U."/>
            <person name="Brodie E.L."/>
            <person name="Williams K.H."/>
            <person name="Hubbard S.S."/>
            <person name="Banfield J.F."/>
        </authorList>
    </citation>
    <scope>NUCLEOTIDE SEQUENCE [LARGE SCALE GENOMIC DNA]</scope>
</reference>
<evidence type="ECO:0000256" key="2">
    <source>
        <dbReference type="ARBA" id="ARBA00022670"/>
    </source>
</evidence>
<dbReference type="SMART" id="SM01154">
    <property type="entry name" value="DUF1704"/>
    <property type="match status" value="1"/>
</dbReference>
<dbReference type="InterPro" id="IPR012548">
    <property type="entry name" value="MATCAP"/>
</dbReference>
<comment type="caution">
    <text evidence="5">The sequence shown here is derived from an EMBL/GenBank/DDBJ whole genome shotgun (WGS) entry which is preliminary data.</text>
</comment>
<dbReference type="GO" id="GO:0008237">
    <property type="term" value="F:metallopeptidase activity"/>
    <property type="evidence" value="ECO:0007669"/>
    <property type="project" value="UniProtKB-KW"/>
</dbReference>
<dbReference type="PANTHER" id="PTHR31817">
    <property type="match status" value="1"/>
</dbReference>
<comment type="cofactor">
    <cofactor evidence="1">
        <name>Zn(2+)</name>
        <dbReference type="ChEBI" id="CHEBI:29105"/>
    </cofactor>
</comment>
<organism evidence="5 6">
    <name type="scientific">Candidatus Beckwithbacteria bacterium RBG_13_42_9</name>
    <dbReference type="NCBI Taxonomy" id="1797457"/>
    <lineage>
        <taxon>Bacteria</taxon>
        <taxon>Candidatus Beckwithiibacteriota</taxon>
    </lineage>
</organism>
<dbReference type="STRING" id="1797457.A2160_00535"/>
<evidence type="ECO:0000313" key="6">
    <source>
        <dbReference type="Proteomes" id="UP000177006"/>
    </source>
</evidence>
<keyword evidence="2" id="KW-0645">Protease</keyword>
<evidence type="ECO:0000256" key="3">
    <source>
        <dbReference type="ARBA" id="ARBA00022801"/>
    </source>
</evidence>
<accession>A0A1F5E3S0</accession>